<dbReference type="AlphaFoldDB" id="A0A238X132"/>
<keyword evidence="5 7" id="KW-1133">Transmembrane helix</keyword>
<dbReference type="RefSeq" id="WP_089385178.1">
    <property type="nucleotide sequence ID" value="NZ_FZNQ01000012.1"/>
</dbReference>
<feature type="transmembrane region" description="Helical" evidence="7">
    <location>
        <begin position="170"/>
        <end position="192"/>
    </location>
</feature>
<dbReference type="GO" id="GO:1902600">
    <property type="term" value="P:proton transmembrane transport"/>
    <property type="evidence" value="ECO:0007669"/>
    <property type="project" value="InterPro"/>
</dbReference>
<protein>
    <submittedName>
        <fullName evidence="10">Monovalent cation:H+ antiporter-2, CPA2 family</fullName>
    </submittedName>
</protein>
<evidence type="ECO:0000256" key="7">
    <source>
        <dbReference type="SAM" id="Phobius"/>
    </source>
</evidence>
<keyword evidence="11" id="KW-1185">Reference proteome</keyword>
<name>A0A238X132_HALVU</name>
<dbReference type="GO" id="GO:0015297">
    <property type="term" value="F:antiporter activity"/>
    <property type="evidence" value="ECO:0007669"/>
    <property type="project" value="InterPro"/>
</dbReference>
<feature type="transmembrane region" description="Helical" evidence="7">
    <location>
        <begin position="335"/>
        <end position="368"/>
    </location>
</feature>
<evidence type="ECO:0000259" key="9">
    <source>
        <dbReference type="Pfam" id="PF02254"/>
    </source>
</evidence>
<feature type="transmembrane region" description="Helical" evidence="7">
    <location>
        <begin position="83"/>
        <end position="104"/>
    </location>
</feature>
<feature type="transmembrane region" description="Helical" evidence="7">
    <location>
        <begin position="259"/>
        <end position="277"/>
    </location>
</feature>
<dbReference type="Gene3D" id="3.40.50.720">
    <property type="entry name" value="NAD(P)-binding Rossmann-like Domain"/>
    <property type="match status" value="1"/>
</dbReference>
<feature type="transmembrane region" description="Helical" evidence="7">
    <location>
        <begin position="32"/>
        <end position="62"/>
    </location>
</feature>
<dbReference type="OrthoDB" id="43518at2157"/>
<dbReference type="InterPro" id="IPR036291">
    <property type="entry name" value="NAD(P)-bd_dom_sf"/>
</dbReference>
<feature type="transmembrane region" description="Helical" evidence="7">
    <location>
        <begin position="289"/>
        <end position="315"/>
    </location>
</feature>
<reference evidence="10 11" key="1">
    <citation type="submission" date="2017-06" db="EMBL/GenBank/DDBJ databases">
        <authorList>
            <person name="Kim H.J."/>
            <person name="Triplett B.A."/>
        </authorList>
    </citation>
    <scope>NUCLEOTIDE SEQUENCE [LARGE SCALE GENOMIC DNA]</scope>
    <source>
        <strain evidence="10 11">DSM 8800</strain>
    </source>
</reference>
<dbReference type="GO" id="GO:0006813">
    <property type="term" value="P:potassium ion transport"/>
    <property type="evidence" value="ECO:0007669"/>
    <property type="project" value="InterPro"/>
</dbReference>
<dbReference type="Pfam" id="PF02254">
    <property type="entry name" value="TrkA_N"/>
    <property type="match status" value="1"/>
</dbReference>
<evidence type="ECO:0000313" key="10">
    <source>
        <dbReference type="EMBL" id="SNR52341.1"/>
    </source>
</evidence>
<keyword evidence="6 7" id="KW-0472">Membrane</keyword>
<comment type="similarity">
    <text evidence="2">Belongs to the monovalent cation:proton antiporter 2 (CPA2) transporter (TC 2.A.37) family.</text>
</comment>
<dbReference type="GO" id="GO:0016020">
    <property type="term" value="C:membrane"/>
    <property type="evidence" value="ECO:0007669"/>
    <property type="project" value="UniProtKB-SubCell"/>
</dbReference>
<evidence type="ECO:0000256" key="3">
    <source>
        <dbReference type="ARBA" id="ARBA00022448"/>
    </source>
</evidence>
<feature type="domain" description="Cation/H+ exchanger transmembrane" evidence="8">
    <location>
        <begin position="13"/>
        <end position="367"/>
    </location>
</feature>
<dbReference type="EMBL" id="FZNQ01000012">
    <property type="protein sequence ID" value="SNR52341.1"/>
    <property type="molecule type" value="Genomic_DNA"/>
</dbReference>
<accession>A0A238X132</accession>
<dbReference type="Proteomes" id="UP000198397">
    <property type="component" value="Unassembled WGS sequence"/>
</dbReference>
<dbReference type="SUPFAM" id="SSF51735">
    <property type="entry name" value="NAD(P)-binding Rossmann-fold domains"/>
    <property type="match status" value="1"/>
</dbReference>
<evidence type="ECO:0000259" key="8">
    <source>
        <dbReference type="Pfam" id="PF00999"/>
    </source>
</evidence>
<organism evidence="10 11">
    <name type="scientific">Halorubrum vacuolatum</name>
    <name type="common">Natronobacterium vacuolatum</name>
    <dbReference type="NCBI Taxonomy" id="63740"/>
    <lineage>
        <taxon>Archaea</taxon>
        <taxon>Methanobacteriati</taxon>
        <taxon>Methanobacteriota</taxon>
        <taxon>Stenosarchaea group</taxon>
        <taxon>Halobacteria</taxon>
        <taxon>Halobacteriales</taxon>
        <taxon>Haloferacaceae</taxon>
        <taxon>Halorubrum</taxon>
    </lineage>
</organism>
<feature type="transmembrane region" description="Helical" evidence="7">
    <location>
        <begin position="213"/>
        <end position="239"/>
    </location>
</feature>
<dbReference type="InterPro" id="IPR006153">
    <property type="entry name" value="Cation/H_exchanger_TM"/>
</dbReference>
<gene>
    <name evidence="10" type="ORF">SAMN06264855_11223</name>
</gene>
<feature type="domain" description="RCK N-terminal" evidence="9">
    <location>
        <begin position="407"/>
        <end position="518"/>
    </location>
</feature>
<comment type="subcellular location">
    <subcellularLocation>
        <location evidence="1">Membrane</location>
        <topology evidence="1">Multi-pass membrane protein</topology>
    </subcellularLocation>
</comment>
<keyword evidence="3" id="KW-0813">Transport</keyword>
<dbReference type="PANTHER" id="PTHR42751">
    <property type="entry name" value="SODIUM/HYDROGEN EXCHANGER FAMILY/TRKA DOMAIN PROTEIN"/>
    <property type="match status" value="1"/>
</dbReference>
<evidence type="ECO:0000256" key="5">
    <source>
        <dbReference type="ARBA" id="ARBA00022989"/>
    </source>
</evidence>
<sequence>MSEMLTAVAIIFLLAGPFLVFANQYDLPVPPLLILAGVLAGFFIEEAIALELAQFGIALLLFTFGVGIQTTSIESVIADSEAAAFAQILVIGGLGAGFGLIVGLPPGETIFLGVAVALSSTIVATSHMQSEIRRNLIYGRLGESIQFVQDLFAVVFILVVTAGVVELDPIVLQIGYGVCFFIAAVLVNRYLFDAVGRFAGGSDELLIIGVVSLLVLFIGAAAAVGVPVVVGAFAAGLAVRHDRTEYLGLFNGLEAIKDFFVAIFFVVVGALVVLPFVEIGTADSIEKLVLVAGLVVLTVLVKPAVTTAILIYRGYESRAATLTGLNTDQISEFSLVIAIEALLIGMLTQAVFDAIVLAAAVTMITSTVTQRYNERIYRGLATRGIVSGRHDKIDEQSEVPADITDHVIVLGYSETGRRIVETLEDLEQSYVVIETDPDLHEAVRIDCESYVLADAMEPYTWEKARAEEARAVVSVTVSPVVSRRVLDLGLDATIVLRAETEREALDLLDLGSTYVAVPDLLAGEELIVRLEAVLSGETTADGLRSAGQAELENGFDRAD</sequence>
<dbReference type="Pfam" id="PF00999">
    <property type="entry name" value="Na_H_Exchanger"/>
    <property type="match status" value="1"/>
</dbReference>
<dbReference type="PANTHER" id="PTHR42751:SF3">
    <property type="entry name" value="SODIUM_GLUTAMATE SYMPORTER"/>
    <property type="match status" value="1"/>
</dbReference>
<keyword evidence="4 7" id="KW-0812">Transmembrane</keyword>
<evidence type="ECO:0000256" key="6">
    <source>
        <dbReference type="ARBA" id="ARBA00023136"/>
    </source>
</evidence>
<feature type="transmembrane region" description="Helical" evidence="7">
    <location>
        <begin position="110"/>
        <end position="126"/>
    </location>
</feature>
<feature type="transmembrane region" description="Helical" evidence="7">
    <location>
        <begin position="147"/>
        <end position="164"/>
    </location>
</feature>
<evidence type="ECO:0000313" key="11">
    <source>
        <dbReference type="Proteomes" id="UP000198397"/>
    </source>
</evidence>
<evidence type="ECO:0000256" key="1">
    <source>
        <dbReference type="ARBA" id="ARBA00004141"/>
    </source>
</evidence>
<evidence type="ECO:0000256" key="4">
    <source>
        <dbReference type="ARBA" id="ARBA00022692"/>
    </source>
</evidence>
<dbReference type="Gene3D" id="1.20.1530.20">
    <property type="match status" value="1"/>
</dbReference>
<dbReference type="InterPro" id="IPR003148">
    <property type="entry name" value="RCK_N"/>
</dbReference>
<dbReference type="InterPro" id="IPR038770">
    <property type="entry name" value="Na+/solute_symporter_sf"/>
</dbReference>
<proteinExistence type="inferred from homology"/>
<evidence type="ECO:0000256" key="2">
    <source>
        <dbReference type="ARBA" id="ARBA00005551"/>
    </source>
</evidence>